<comment type="caution">
    <text evidence="3">The sequence shown here is derived from an EMBL/GenBank/DDBJ whole genome shotgun (WGS) entry which is preliminary data.</text>
</comment>
<name>A0A9P9AH97_9HYPO</name>
<dbReference type="AlphaFoldDB" id="A0A9P9AH97"/>
<sequence>MIPVPTFSLEGFSVAFEKPPLTIAGIVRHGNTGQLNYYAGGLIVGWVPYQLQAAGFYGDATPEGHPAFTSVFVFARLDGLLVTLEFAEISGVTGGFGYKSEVRVPKAAEITNFPFIDQSQLDGATGSALDALQRLTNPDSAAGGWFSPQDDSYWGAAGMKIDAFQMISLDAVIVVMFGQSIKLGIYAVALCDIPTAKSPVKFAHVELGIGVTVDFDYGTMKAEGQLSPKSYILDPNCHLTGGFALYYWFDAPHADRSSIGNFVFTLGGYHQAFQIPDGWPNPPRLAISWGLGDNLSISGEAYFALTPKVCMGGGRLHAAFSAGPISAWFDAFANFLINYKPFHFTSSAGICVGVRFDIDFLFIHTHISVEISADLYLWGPPVAGRVHVDIKVAKFNINFDETQGVVQAVSLVEFYYLVLQASSQQPKTVTEVSEAIPTPEVAEQNVSIQPLNEGHTFLAQSGLLNNTGAPDRTQNEDWVVRGGSFSFVVGCKMAVQDAKLLDQDGKEMNSVSSAGSSIYAKPMLLTEAMTKSELSITILQDGIAHDKWPMSQEYKSVPTGLWAKYNQSSDPSNGDNNIGDLLNGDDGGVQLMMGVLLHAPPPIMSQDTLKVFSILDADLRELPAIKPFPDEEWSNENWGPDTTPDQDKDAAQWDKVRQKWETPEWNEDDEHEKESQDVQTTFVQTWAEVFQWDSTLSSLAKIPKFLDQRFNDLYMTAPLMTK</sequence>
<keyword evidence="4" id="KW-1185">Reference proteome</keyword>
<proteinExistence type="predicted"/>
<feature type="domain" description="DUF6603" evidence="2">
    <location>
        <begin position="6"/>
        <end position="487"/>
    </location>
</feature>
<evidence type="ECO:0000259" key="2">
    <source>
        <dbReference type="Pfam" id="PF20248"/>
    </source>
</evidence>
<organism evidence="3 4">
    <name type="scientific">Thelonectria olida</name>
    <dbReference type="NCBI Taxonomy" id="1576542"/>
    <lineage>
        <taxon>Eukaryota</taxon>
        <taxon>Fungi</taxon>
        <taxon>Dikarya</taxon>
        <taxon>Ascomycota</taxon>
        <taxon>Pezizomycotina</taxon>
        <taxon>Sordariomycetes</taxon>
        <taxon>Hypocreomycetidae</taxon>
        <taxon>Hypocreales</taxon>
        <taxon>Nectriaceae</taxon>
        <taxon>Thelonectria</taxon>
    </lineage>
</organism>
<evidence type="ECO:0000313" key="4">
    <source>
        <dbReference type="Proteomes" id="UP000777438"/>
    </source>
</evidence>
<evidence type="ECO:0000313" key="3">
    <source>
        <dbReference type="EMBL" id="KAH6867557.1"/>
    </source>
</evidence>
<accession>A0A9P9AH97</accession>
<gene>
    <name evidence="3" type="ORF">B0T10DRAFT_597168</name>
</gene>
<dbReference type="EMBL" id="JAGPYM010000098">
    <property type="protein sequence ID" value="KAH6867557.1"/>
    <property type="molecule type" value="Genomic_DNA"/>
</dbReference>
<reference evidence="3 4" key="1">
    <citation type="journal article" date="2021" name="Nat. Commun.">
        <title>Genetic determinants of endophytism in the Arabidopsis root mycobiome.</title>
        <authorList>
            <person name="Mesny F."/>
            <person name="Miyauchi S."/>
            <person name="Thiergart T."/>
            <person name="Pickel B."/>
            <person name="Atanasova L."/>
            <person name="Karlsson M."/>
            <person name="Huettel B."/>
            <person name="Barry K.W."/>
            <person name="Haridas S."/>
            <person name="Chen C."/>
            <person name="Bauer D."/>
            <person name="Andreopoulos W."/>
            <person name="Pangilinan J."/>
            <person name="LaButti K."/>
            <person name="Riley R."/>
            <person name="Lipzen A."/>
            <person name="Clum A."/>
            <person name="Drula E."/>
            <person name="Henrissat B."/>
            <person name="Kohler A."/>
            <person name="Grigoriev I.V."/>
            <person name="Martin F.M."/>
            <person name="Hacquard S."/>
        </authorList>
    </citation>
    <scope>NUCLEOTIDE SEQUENCE [LARGE SCALE GENOMIC DNA]</scope>
    <source>
        <strain evidence="3 4">MPI-CAGE-CH-0241</strain>
    </source>
</reference>
<feature type="compositionally biased region" description="Basic and acidic residues" evidence="1">
    <location>
        <begin position="645"/>
        <end position="655"/>
    </location>
</feature>
<dbReference type="Pfam" id="PF20248">
    <property type="entry name" value="DUF6603"/>
    <property type="match status" value="1"/>
</dbReference>
<dbReference type="Proteomes" id="UP000777438">
    <property type="component" value="Unassembled WGS sequence"/>
</dbReference>
<dbReference type="OrthoDB" id="5352492at2759"/>
<feature type="region of interest" description="Disordered" evidence="1">
    <location>
        <begin position="626"/>
        <end position="655"/>
    </location>
</feature>
<protein>
    <recommendedName>
        <fullName evidence="2">DUF6603 domain-containing protein</fullName>
    </recommendedName>
</protein>
<dbReference type="InterPro" id="IPR046538">
    <property type="entry name" value="DUF6603"/>
</dbReference>
<evidence type="ECO:0000256" key="1">
    <source>
        <dbReference type="SAM" id="MobiDB-lite"/>
    </source>
</evidence>